<reference evidence="1" key="1">
    <citation type="submission" date="2009-10" db="EMBL/GenBank/DDBJ databases">
        <title>Diversity of trophic interactions inside an arsenic-rich microbial ecosystem.</title>
        <authorList>
            <person name="Bertin P.N."/>
            <person name="Heinrich-Salmeron A."/>
            <person name="Pelletier E."/>
            <person name="Goulhen-Chollet F."/>
            <person name="Arsene-Ploetze F."/>
            <person name="Gallien S."/>
            <person name="Calteau A."/>
            <person name="Vallenet D."/>
            <person name="Casiot C."/>
            <person name="Chane-Woon-Ming B."/>
            <person name="Giloteaux L."/>
            <person name="Barakat M."/>
            <person name="Bonnefoy V."/>
            <person name="Bruneel O."/>
            <person name="Chandler M."/>
            <person name="Cleiss J."/>
            <person name="Duran R."/>
            <person name="Elbaz-Poulichet F."/>
            <person name="Fonknechten N."/>
            <person name="Lauga B."/>
            <person name="Mornico D."/>
            <person name="Ortet P."/>
            <person name="Schaeffer C."/>
            <person name="Siguier P."/>
            <person name="Alexander Thil Smith A."/>
            <person name="Van Dorsselaer A."/>
            <person name="Weissenbach J."/>
            <person name="Medigue C."/>
            <person name="Le Paslier D."/>
        </authorList>
    </citation>
    <scope>NUCLEOTIDE SEQUENCE</scope>
</reference>
<dbReference type="InterPro" id="IPR005002">
    <property type="entry name" value="PMM"/>
</dbReference>
<dbReference type="InterPro" id="IPR036412">
    <property type="entry name" value="HAD-like_sf"/>
</dbReference>
<dbReference type="EMBL" id="CABL01000005">
    <property type="protein sequence ID" value="CBH74972.1"/>
    <property type="molecule type" value="Genomic_DNA"/>
</dbReference>
<organism evidence="1">
    <name type="scientific">mine drainage metagenome</name>
    <dbReference type="NCBI Taxonomy" id="410659"/>
    <lineage>
        <taxon>unclassified sequences</taxon>
        <taxon>metagenomes</taxon>
        <taxon>ecological metagenomes</taxon>
    </lineage>
</organism>
<gene>
    <name evidence="1" type="ORF">CARN1_0147</name>
</gene>
<accession>E6PET6</accession>
<dbReference type="AlphaFoldDB" id="E6PET6"/>
<proteinExistence type="predicted"/>
<sequence>MGGSTSIDVTLPGIDKAYGIRKLREILGVAIDEMLFIGDALFPGGNDYPAREAGAVCIQVRDPHETKRVIETIIALSGWTHAFVPFTFFRHTRKSL</sequence>
<name>E6PET6_9ZZZZ</name>
<comment type="caution">
    <text evidence="1">The sequence shown here is derived from an EMBL/GenBank/DDBJ whole genome shotgun (WGS) entry which is preliminary data.</text>
</comment>
<dbReference type="GO" id="GO:0009298">
    <property type="term" value="P:GDP-mannose biosynthetic process"/>
    <property type="evidence" value="ECO:0007669"/>
    <property type="project" value="InterPro"/>
</dbReference>
<dbReference type="Pfam" id="PF03332">
    <property type="entry name" value="PMM"/>
    <property type="match status" value="1"/>
</dbReference>
<protein>
    <recommendedName>
        <fullName evidence="2">Phosphoglycolate phosphatase</fullName>
    </recommendedName>
</protein>
<dbReference type="InterPro" id="IPR023214">
    <property type="entry name" value="HAD_sf"/>
</dbReference>
<dbReference type="SUPFAM" id="SSF56784">
    <property type="entry name" value="HAD-like"/>
    <property type="match status" value="1"/>
</dbReference>
<evidence type="ECO:0000313" key="1">
    <source>
        <dbReference type="EMBL" id="CBH74972.1"/>
    </source>
</evidence>
<dbReference type="Gene3D" id="3.40.50.1000">
    <property type="entry name" value="HAD superfamily/HAD-like"/>
    <property type="match status" value="1"/>
</dbReference>
<evidence type="ECO:0008006" key="2">
    <source>
        <dbReference type="Google" id="ProtNLM"/>
    </source>
</evidence>
<dbReference type="GO" id="GO:0004615">
    <property type="term" value="F:phosphomannomutase activity"/>
    <property type="evidence" value="ECO:0007669"/>
    <property type="project" value="InterPro"/>
</dbReference>